<comment type="caution">
    <text evidence="1">The sequence shown here is derived from an EMBL/GenBank/DDBJ whole genome shotgun (WGS) entry which is preliminary data.</text>
</comment>
<keyword evidence="2" id="KW-1185">Reference proteome</keyword>
<dbReference type="Proteomes" id="UP000604825">
    <property type="component" value="Unassembled WGS sequence"/>
</dbReference>
<dbReference type="EMBL" id="CAJGYO010000012">
    <property type="protein sequence ID" value="CAD6262410.1"/>
    <property type="molecule type" value="Genomic_DNA"/>
</dbReference>
<protein>
    <submittedName>
        <fullName evidence="1">Uncharacterized protein</fullName>
    </submittedName>
</protein>
<dbReference type="AlphaFoldDB" id="A0A811R0V6"/>
<name>A0A811R0V6_9POAL</name>
<reference evidence="1" key="1">
    <citation type="submission" date="2020-10" db="EMBL/GenBank/DDBJ databases">
        <authorList>
            <person name="Han B."/>
            <person name="Lu T."/>
            <person name="Zhao Q."/>
            <person name="Huang X."/>
            <person name="Zhao Y."/>
        </authorList>
    </citation>
    <scope>NUCLEOTIDE SEQUENCE</scope>
</reference>
<evidence type="ECO:0000313" key="2">
    <source>
        <dbReference type="Proteomes" id="UP000604825"/>
    </source>
</evidence>
<organism evidence="1 2">
    <name type="scientific">Miscanthus lutarioriparius</name>
    <dbReference type="NCBI Taxonomy" id="422564"/>
    <lineage>
        <taxon>Eukaryota</taxon>
        <taxon>Viridiplantae</taxon>
        <taxon>Streptophyta</taxon>
        <taxon>Embryophyta</taxon>
        <taxon>Tracheophyta</taxon>
        <taxon>Spermatophyta</taxon>
        <taxon>Magnoliopsida</taxon>
        <taxon>Liliopsida</taxon>
        <taxon>Poales</taxon>
        <taxon>Poaceae</taxon>
        <taxon>PACMAD clade</taxon>
        <taxon>Panicoideae</taxon>
        <taxon>Andropogonodae</taxon>
        <taxon>Andropogoneae</taxon>
        <taxon>Saccharinae</taxon>
        <taxon>Miscanthus</taxon>
    </lineage>
</organism>
<proteinExistence type="predicted"/>
<evidence type="ECO:0000313" key="1">
    <source>
        <dbReference type="EMBL" id="CAD6262410.1"/>
    </source>
</evidence>
<gene>
    <name evidence="1" type="ORF">NCGR_LOCUS45756</name>
</gene>
<sequence length="114" mass="12508">MTFGGSSSAQGIVAPKFGKRMGLPLVPCPKCGEEIMELTCGPGSKVPRAIFFKCRLHERCAWNLPIVSIADKYEKMLIAKGYIEKTGLLWPSLGLRNPCLKLSRSGLQLDALRD</sequence>
<accession>A0A811R0V6</accession>